<evidence type="ECO:0000256" key="3">
    <source>
        <dbReference type="ARBA" id="ARBA00022989"/>
    </source>
</evidence>
<dbReference type="InterPro" id="IPR002657">
    <property type="entry name" value="BilAc:Na_symport/Acr3"/>
</dbReference>
<evidence type="ECO:0000313" key="6">
    <source>
        <dbReference type="EMBL" id="AEG14418.1"/>
    </source>
</evidence>
<evidence type="ECO:0000313" key="7">
    <source>
        <dbReference type="Proteomes" id="UP000009229"/>
    </source>
</evidence>
<accession>A0AAU8P920</accession>
<organism evidence="6 7">
    <name type="scientific">Desulfofundulus kuznetsovii (strain DSM 6115 / VKM B-1805 / 17)</name>
    <name type="common">Desulfotomaculum kuznetsovii</name>
    <dbReference type="NCBI Taxonomy" id="760568"/>
    <lineage>
        <taxon>Bacteria</taxon>
        <taxon>Bacillati</taxon>
        <taxon>Bacillota</taxon>
        <taxon>Clostridia</taxon>
        <taxon>Eubacteriales</taxon>
        <taxon>Peptococcaceae</taxon>
        <taxon>Desulfofundulus</taxon>
    </lineage>
</organism>
<gene>
    <name evidence="6" type="ordered locus">Desku_0817</name>
</gene>
<evidence type="ECO:0000256" key="2">
    <source>
        <dbReference type="ARBA" id="ARBA00022692"/>
    </source>
</evidence>
<dbReference type="PANTHER" id="PTHR10361:SF28">
    <property type="entry name" value="P3 PROTEIN-RELATED"/>
    <property type="match status" value="1"/>
</dbReference>
<dbReference type="PANTHER" id="PTHR10361">
    <property type="entry name" value="SODIUM-BILE ACID COTRANSPORTER"/>
    <property type="match status" value="1"/>
</dbReference>
<feature type="transmembrane region" description="Helical" evidence="5">
    <location>
        <begin position="128"/>
        <end position="153"/>
    </location>
</feature>
<dbReference type="Proteomes" id="UP000009229">
    <property type="component" value="Chromosome"/>
</dbReference>
<dbReference type="GO" id="GO:0016020">
    <property type="term" value="C:membrane"/>
    <property type="evidence" value="ECO:0007669"/>
    <property type="project" value="UniProtKB-SubCell"/>
</dbReference>
<feature type="transmembrane region" description="Helical" evidence="5">
    <location>
        <begin position="99"/>
        <end position="121"/>
    </location>
</feature>
<sequence>MLKYIACWNDWLGRHMFFIVLSALLSGFLLSLPLPRVWNMVAVVLFSYITFIASIEISFRDFFHVLVKPWITFGILLLIHCVIPLIAWGIGLLFYPDDIFTRMGLLIGFSIPIGVTSIIWTSLVNGDVALAVVAVMLDTLIGPFLLPAVISLVTEEAIHINYTQMLVGVLLMVTIPSILGMALNDLYRGKLVKFAQPVGGFTSKVAIFLVVFINANIMAPEITWNASLVKLLIVLLILIICSYIIGCATTYILKERRFETVAAVVYCVGMRNFSFGLILATTYFPAAVAIPVTLAMLYQQPLAALVSSLFSRFDKSRFLPEKSQ</sequence>
<dbReference type="EMBL" id="CP002770">
    <property type="protein sequence ID" value="AEG14418.1"/>
    <property type="molecule type" value="Genomic_DNA"/>
</dbReference>
<feature type="transmembrane region" description="Helical" evidence="5">
    <location>
        <begin position="37"/>
        <end position="59"/>
    </location>
</feature>
<feature type="transmembrane region" description="Helical" evidence="5">
    <location>
        <begin position="12"/>
        <end position="31"/>
    </location>
</feature>
<dbReference type="AlphaFoldDB" id="A0AAU8P920"/>
<keyword evidence="4 5" id="KW-0472">Membrane</keyword>
<feature type="transmembrane region" description="Helical" evidence="5">
    <location>
        <begin position="231"/>
        <end position="253"/>
    </location>
</feature>
<dbReference type="RefSeq" id="WP_013821933.1">
    <property type="nucleotide sequence ID" value="NC_015573.1"/>
</dbReference>
<keyword evidence="3 5" id="KW-1133">Transmembrane helix</keyword>
<dbReference type="InterPro" id="IPR038770">
    <property type="entry name" value="Na+/solute_symporter_sf"/>
</dbReference>
<comment type="subcellular location">
    <subcellularLocation>
        <location evidence="1">Membrane</location>
        <topology evidence="1">Multi-pass membrane protein</topology>
    </subcellularLocation>
</comment>
<protein>
    <submittedName>
        <fullName evidence="6">Bile acid:sodium symporter</fullName>
    </submittedName>
</protein>
<feature type="transmembrane region" description="Helical" evidence="5">
    <location>
        <begin position="71"/>
        <end position="93"/>
    </location>
</feature>
<keyword evidence="7" id="KW-1185">Reference proteome</keyword>
<evidence type="ECO:0000256" key="4">
    <source>
        <dbReference type="ARBA" id="ARBA00023136"/>
    </source>
</evidence>
<dbReference type="InterPro" id="IPR004710">
    <property type="entry name" value="Bilac:Na_transpt"/>
</dbReference>
<dbReference type="Pfam" id="PF01758">
    <property type="entry name" value="SBF"/>
    <property type="match status" value="1"/>
</dbReference>
<evidence type="ECO:0000256" key="1">
    <source>
        <dbReference type="ARBA" id="ARBA00004141"/>
    </source>
</evidence>
<proteinExistence type="predicted"/>
<reference evidence="7" key="1">
    <citation type="submission" date="2011-05" db="EMBL/GenBank/DDBJ databases">
        <title>Complete sequence of Desulfotomaculum kuznetsovii DSM 6115.</title>
        <authorList>
            <person name="Lucas S."/>
            <person name="Han J."/>
            <person name="Lapidus A."/>
            <person name="Cheng J.-F."/>
            <person name="Goodwin L."/>
            <person name="Pitluck S."/>
            <person name="Peters L."/>
            <person name="Mikhailova N."/>
            <person name="Lu M."/>
            <person name="Saunders E."/>
            <person name="Han C."/>
            <person name="Tapia R."/>
            <person name="Land M."/>
            <person name="Hauser L."/>
            <person name="Kyrpides N."/>
            <person name="Ivanova N."/>
            <person name="Pagani I."/>
            <person name="Nazina T."/>
            <person name="Ivanova A."/>
            <person name="Parshina S."/>
            <person name="Kuever J."/>
            <person name="Muyzer G."/>
            <person name="Plugge C."/>
            <person name="Stams A."/>
            <person name="Woyke T."/>
        </authorList>
    </citation>
    <scope>NUCLEOTIDE SEQUENCE [LARGE SCALE GENOMIC DNA]</scope>
    <source>
        <strain evidence="7">DSM 6115 / VKM B-1805 / 17</strain>
    </source>
</reference>
<evidence type="ECO:0000256" key="5">
    <source>
        <dbReference type="SAM" id="Phobius"/>
    </source>
</evidence>
<dbReference type="KEGG" id="dku:Desku_0817"/>
<feature type="transmembrane region" description="Helical" evidence="5">
    <location>
        <begin position="165"/>
        <end position="186"/>
    </location>
</feature>
<name>A0AAU8P920_DESK7</name>
<dbReference type="Gene3D" id="1.20.1530.20">
    <property type="match status" value="1"/>
</dbReference>
<feature type="transmembrane region" description="Helical" evidence="5">
    <location>
        <begin position="198"/>
        <end position="219"/>
    </location>
</feature>
<keyword evidence="2 5" id="KW-0812">Transmembrane</keyword>